<dbReference type="RefSeq" id="WP_251930558.1">
    <property type="nucleotide sequence ID" value="NZ_CALTSD010000033.1"/>
</dbReference>
<evidence type="ECO:0000256" key="2">
    <source>
        <dbReference type="SAM" id="Phobius"/>
    </source>
</evidence>
<feature type="transmembrane region" description="Helical" evidence="2">
    <location>
        <begin position="25"/>
        <end position="49"/>
    </location>
</feature>
<dbReference type="AlphaFoldDB" id="A0A9X3A901"/>
<keyword evidence="2" id="KW-1133">Transmembrane helix</keyword>
<evidence type="ECO:0000313" key="5">
    <source>
        <dbReference type="Proteomes" id="UP001155144"/>
    </source>
</evidence>
<dbReference type="CDD" id="cd14797">
    <property type="entry name" value="DUF302"/>
    <property type="match status" value="1"/>
</dbReference>
<name>A0A9X3A901_9BACT</name>
<keyword evidence="2" id="KW-0472">Membrane</keyword>
<comment type="caution">
    <text evidence="4">The sequence shown here is derived from an EMBL/GenBank/DDBJ whole genome shotgun (WGS) entry which is preliminary data.</text>
</comment>
<sequence length="226" mass="24363">MHLQVSCMQLHGVLRSLTFHETESVLMIEFGIGILAGVLLTGVVAWLVLPGMMLEIRESPYDTVEETCDRLADTIEDKGWSNQAVRDMNASMAKRGVEMDRPVRVVELCNANHAKAVLNASPEVSTMMPCAWGVYEGEDGNVYVSGMNMGLMGQMFGGTIAEVMGGTVAEDEEEMLDEALSRKAHARSTHSLREPDASRGAPQGDGAMSDASTDLDAADDASHTAR</sequence>
<dbReference type="InterPro" id="IPR005180">
    <property type="entry name" value="DUF302"/>
</dbReference>
<feature type="domain" description="DUF302" evidence="3">
    <location>
        <begin position="87"/>
        <end position="148"/>
    </location>
</feature>
<accession>A0A9X3A901</accession>
<dbReference type="PANTHER" id="PTHR38342">
    <property type="entry name" value="SLR5037 PROTEIN"/>
    <property type="match status" value="1"/>
</dbReference>
<protein>
    <submittedName>
        <fullName evidence="4">Uncharacterized protein (DUF302 family)</fullName>
    </submittedName>
</protein>
<dbReference type="Gene3D" id="3.30.310.70">
    <property type="entry name" value="TT1751-like domain"/>
    <property type="match status" value="1"/>
</dbReference>
<dbReference type="Proteomes" id="UP001155144">
    <property type="component" value="Unassembled WGS sequence"/>
</dbReference>
<dbReference type="EMBL" id="JANUBL010000005">
    <property type="protein sequence ID" value="MCS4122383.1"/>
    <property type="molecule type" value="Genomic_DNA"/>
</dbReference>
<dbReference type="InterPro" id="IPR035923">
    <property type="entry name" value="TT1751-like_sf"/>
</dbReference>
<evidence type="ECO:0000256" key="1">
    <source>
        <dbReference type="SAM" id="MobiDB-lite"/>
    </source>
</evidence>
<dbReference type="Pfam" id="PF03625">
    <property type="entry name" value="DUF302"/>
    <property type="match status" value="1"/>
</dbReference>
<dbReference type="SUPFAM" id="SSF103247">
    <property type="entry name" value="TT1751-like"/>
    <property type="match status" value="1"/>
</dbReference>
<organism evidence="4 5">
    <name type="scientific">Salinibacter ruber</name>
    <dbReference type="NCBI Taxonomy" id="146919"/>
    <lineage>
        <taxon>Bacteria</taxon>
        <taxon>Pseudomonadati</taxon>
        <taxon>Rhodothermota</taxon>
        <taxon>Rhodothermia</taxon>
        <taxon>Rhodothermales</taxon>
        <taxon>Salinibacteraceae</taxon>
        <taxon>Salinibacter</taxon>
    </lineage>
</organism>
<evidence type="ECO:0000313" key="4">
    <source>
        <dbReference type="EMBL" id="MCS4122383.1"/>
    </source>
</evidence>
<feature type="region of interest" description="Disordered" evidence="1">
    <location>
        <begin position="180"/>
        <end position="226"/>
    </location>
</feature>
<keyword evidence="2" id="KW-0812">Transmembrane</keyword>
<dbReference type="PANTHER" id="PTHR38342:SF1">
    <property type="entry name" value="SLR5037 PROTEIN"/>
    <property type="match status" value="1"/>
</dbReference>
<reference evidence="4" key="1">
    <citation type="submission" date="2022-08" db="EMBL/GenBank/DDBJ databases">
        <title>Genomic Encyclopedia of Type Strains, Phase V (KMG-V): Genome sequencing to study the core and pangenomes of soil and plant-associated prokaryotes.</title>
        <authorList>
            <person name="Whitman W."/>
        </authorList>
    </citation>
    <scope>NUCLEOTIDE SEQUENCE</scope>
    <source>
        <strain evidence="4">SP3026</strain>
    </source>
</reference>
<proteinExistence type="predicted"/>
<evidence type="ECO:0000259" key="3">
    <source>
        <dbReference type="Pfam" id="PF03625"/>
    </source>
</evidence>
<gene>
    <name evidence="4" type="ORF">GGP45_002743</name>
</gene>